<gene>
    <name evidence="1" type="ORF">AMELA_G00152980</name>
</gene>
<dbReference type="EMBL" id="JAAGNN010000012">
    <property type="protein sequence ID" value="KAF4082566.1"/>
    <property type="molecule type" value="Genomic_DNA"/>
</dbReference>
<sequence length="72" mass="8001">MFSDWFITASVRSVHITHAPLDRFPVLQSESETVVGGASARLLDYAVWKEAEEYSSEVWDHLPGPGHTTVEG</sequence>
<protein>
    <submittedName>
        <fullName evidence="1">Uncharacterized protein</fullName>
    </submittedName>
</protein>
<accession>A0A7J6AIL7</accession>
<dbReference type="AlphaFoldDB" id="A0A7J6AIL7"/>
<evidence type="ECO:0000313" key="1">
    <source>
        <dbReference type="EMBL" id="KAF4082566.1"/>
    </source>
</evidence>
<keyword evidence="2" id="KW-1185">Reference proteome</keyword>
<proteinExistence type="predicted"/>
<dbReference type="Proteomes" id="UP000593565">
    <property type="component" value="Unassembled WGS sequence"/>
</dbReference>
<organism evidence="1 2">
    <name type="scientific">Ameiurus melas</name>
    <name type="common">Black bullhead</name>
    <name type="synonym">Silurus melas</name>
    <dbReference type="NCBI Taxonomy" id="219545"/>
    <lineage>
        <taxon>Eukaryota</taxon>
        <taxon>Metazoa</taxon>
        <taxon>Chordata</taxon>
        <taxon>Craniata</taxon>
        <taxon>Vertebrata</taxon>
        <taxon>Euteleostomi</taxon>
        <taxon>Actinopterygii</taxon>
        <taxon>Neopterygii</taxon>
        <taxon>Teleostei</taxon>
        <taxon>Ostariophysi</taxon>
        <taxon>Siluriformes</taxon>
        <taxon>Ictaluridae</taxon>
        <taxon>Ameiurus</taxon>
    </lineage>
</organism>
<evidence type="ECO:0000313" key="2">
    <source>
        <dbReference type="Proteomes" id="UP000593565"/>
    </source>
</evidence>
<name>A0A7J6AIL7_AMEME</name>
<comment type="caution">
    <text evidence="1">The sequence shown here is derived from an EMBL/GenBank/DDBJ whole genome shotgun (WGS) entry which is preliminary data.</text>
</comment>
<reference evidence="1 2" key="1">
    <citation type="submission" date="2020-02" db="EMBL/GenBank/DDBJ databases">
        <title>A chromosome-scale genome assembly of the black bullhead catfish (Ameiurus melas).</title>
        <authorList>
            <person name="Wen M."/>
            <person name="Zham M."/>
            <person name="Cabau C."/>
            <person name="Klopp C."/>
            <person name="Donnadieu C."/>
            <person name="Roques C."/>
            <person name="Bouchez O."/>
            <person name="Lampietro C."/>
            <person name="Jouanno E."/>
            <person name="Herpin A."/>
            <person name="Louis A."/>
            <person name="Berthelot C."/>
            <person name="Parey E."/>
            <person name="Roest-Crollius H."/>
            <person name="Braasch I."/>
            <person name="Postlethwait J."/>
            <person name="Robinson-Rechavi M."/>
            <person name="Echchiki A."/>
            <person name="Begum T."/>
            <person name="Montfort J."/>
            <person name="Schartl M."/>
            <person name="Bobe J."/>
            <person name="Guiguen Y."/>
        </authorList>
    </citation>
    <scope>NUCLEOTIDE SEQUENCE [LARGE SCALE GENOMIC DNA]</scope>
    <source>
        <strain evidence="1">M_S1</strain>
        <tissue evidence="1">Blood</tissue>
    </source>
</reference>